<accession>A0A167HRC0</accession>
<evidence type="ECO:0008006" key="12">
    <source>
        <dbReference type="Google" id="ProtNLM"/>
    </source>
</evidence>
<dbReference type="PROSITE" id="PS51257">
    <property type="entry name" value="PROKAR_LIPOPROTEIN"/>
    <property type="match status" value="1"/>
</dbReference>
<dbReference type="Gene3D" id="2.70.70.10">
    <property type="entry name" value="Glucose Permease (Domain IIA)"/>
    <property type="match status" value="1"/>
</dbReference>
<dbReference type="RefSeq" id="WP_063375368.1">
    <property type="nucleotide sequence ID" value="NZ_AUXT01000008.1"/>
</dbReference>
<evidence type="ECO:0000256" key="2">
    <source>
        <dbReference type="ARBA" id="ARBA00022670"/>
    </source>
</evidence>
<dbReference type="InterPro" id="IPR007340">
    <property type="entry name" value="LysM_Opacity-associatedA"/>
</dbReference>
<dbReference type="OrthoDB" id="9805070at2"/>
<name>A0A167HRC0_9GAMM</name>
<dbReference type="PANTHER" id="PTHR21666:SF288">
    <property type="entry name" value="CELL DIVISION PROTEIN YTFB"/>
    <property type="match status" value="1"/>
</dbReference>
<dbReference type="GO" id="GO:0046872">
    <property type="term" value="F:metal ion binding"/>
    <property type="evidence" value="ECO:0007669"/>
    <property type="project" value="UniProtKB-KW"/>
</dbReference>
<dbReference type="InterPro" id="IPR011055">
    <property type="entry name" value="Dup_hybrid_motif"/>
</dbReference>
<evidence type="ECO:0000259" key="8">
    <source>
        <dbReference type="Pfam" id="PF01551"/>
    </source>
</evidence>
<gene>
    <name evidence="10" type="ORF">N482_22230</name>
</gene>
<evidence type="ECO:0000256" key="4">
    <source>
        <dbReference type="ARBA" id="ARBA00022801"/>
    </source>
</evidence>
<feature type="coiled-coil region" evidence="7">
    <location>
        <begin position="398"/>
        <end position="425"/>
    </location>
</feature>
<dbReference type="SUPFAM" id="SSF51261">
    <property type="entry name" value="Duplicated hybrid motif"/>
    <property type="match status" value="1"/>
</dbReference>
<dbReference type="GO" id="GO:0006508">
    <property type="term" value="P:proteolysis"/>
    <property type="evidence" value="ECO:0007669"/>
    <property type="project" value="UniProtKB-KW"/>
</dbReference>
<evidence type="ECO:0000313" key="11">
    <source>
        <dbReference type="Proteomes" id="UP000076587"/>
    </source>
</evidence>
<dbReference type="EMBL" id="AUXT01000008">
    <property type="protein sequence ID" value="KZN58438.1"/>
    <property type="molecule type" value="Genomic_DNA"/>
</dbReference>
<keyword evidence="3" id="KW-0479">Metal-binding</keyword>
<dbReference type="AlphaFoldDB" id="A0A167HRC0"/>
<comment type="caution">
    <text evidence="10">The sequence shown here is derived from an EMBL/GenBank/DDBJ whole genome shotgun (WGS) entry which is preliminary data.</text>
</comment>
<dbReference type="Pfam" id="PF04225">
    <property type="entry name" value="LysM_OapA"/>
    <property type="match status" value="1"/>
</dbReference>
<dbReference type="CDD" id="cd12797">
    <property type="entry name" value="M23_peptidase"/>
    <property type="match status" value="1"/>
</dbReference>
<proteinExistence type="predicted"/>
<feature type="domain" description="Opacity-associated protein A LysM-like" evidence="9">
    <location>
        <begin position="65"/>
        <end position="137"/>
    </location>
</feature>
<dbReference type="Gene3D" id="3.10.450.350">
    <property type="match status" value="2"/>
</dbReference>
<dbReference type="Pfam" id="PF01551">
    <property type="entry name" value="Peptidase_M23"/>
    <property type="match status" value="1"/>
</dbReference>
<dbReference type="GO" id="GO:0042834">
    <property type="term" value="F:peptidoglycan binding"/>
    <property type="evidence" value="ECO:0007669"/>
    <property type="project" value="InterPro"/>
</dbReference>
<comment type="cofactor">
    <cofactor evidence="1">
        <name>Zn(2+)</name>
        <dbReference type="ChEBI" id="CHEBI:29105"/>
    </cofactor>
</comment>
<dbReference type="InterPro" id="IPR050570">
    <property type="entry name" value="Cell_wall_metabolism_enzyme"/>
</dbReference>
<organism evidence="10 11">
    <name type="scientific">Pseudoalteromonas luteoviolacea NCIMB 1942</name>
    <dbReference type="NCBI Taxonomy" id="1365253"/>
    <lineage>
        <taxon>Bacteria</taxon>
        <taxon>Pseudomonadati</taxon>
        <taxon>Pseudomonadota</taxon>
        <taxon>Gammaproteobacteria</taxon>
        <taxon>Alteromonadales</taxon>
        <taxon>Pseudoalteromonadaceae</taxon>
        <taxon>Pseudoalteromonas</taxon>
    </lineage>
</organism>
<evidence type="ECO:0000256" key="1">
    <source>
        <dbReference type="ARBA" id="ARBA00001947"/>
    </source>
</evidence>
<dbReference type="InterPro" id="IPR016047">
    <property type="entry name" value="M23ase_b-sheet_dom"/>
</dbReference>
<evidence type="ECO:0000256" key="7">
    <source>
        <dbReference type="SAM" id="Coils"/>
    </source>
</evidence>
<evidence type="ECO:0000256" key="5">
    <source>
        <dbReference type="ARBA" id="ARBA00022833"/>
    </source>
</evidence>
<sequence>MKRHQIFYAACIVVGVSCAPVKESTSQQPVSELPPSDAKEAEILAVQPSIELLIESEPKTATEIVTVEAGQSLMEILRVYNLSPRQVITLVSATQSWLDLNSITAGTRLQLMLDHQRQVTAVKFQVGFAKMLVARLSKDKWHVSELNMATEHVIRYVKVEVGNSLFNNALAADIPVGIINKLILVMSHRIDFQRMLHKNDELEVLYDAEVLSTQSLLGLQSMPRALRYVSLSVAGKRQVLYHHKDENGKSAYYFADGKVAQSFLLKTPLNGARLSSTFGKRKHPILGFTRIHKGLDFGAPVGTPIFAAGDGIVLKANWGGSFGNRVLIQHQHGYRTLYAHLQGFAKGIKAGRQVKQGQVIGFLGNTGMSQARHLHYEVHKDGRAINPLHLDSNYVSHNKVTEQQLAQLSRTIAEIDARLSIARSEHFDPTQKIALAEK</sequence>
<keyword evidence="7" id="KW-0175">Coiled coil</keyword>
<protein>
    <recommendedName>
        <fullName evidence="12">LysM domain-containing protein</fullName>
    </recommendedName>
</protein>
<evidence type="ECO:0000256" key="6">
    <source>
        <dbReference type="ARBA" id="ARBA00023049"/>
    </source>
</evidence>
<keyword evidence="2" id="KW-0645">Protease</keyword>
<evidence type="ECO:0000256" key="3">
    <source>
        <dbReference type="ARBA" id="ARBA00022723"/>
    </source>
</evidence>
<dbReference type="GO" id="GO:0004222">
    <property type="term" value="F:metalloendopeptidase activity"/>
    <property type="evidence" value="ECO:0007669"/>
    <property type="project" value="TreeGrafter"/>
</dbReference>
<evidence type="ECO:0000259" key="9">
    <source>
        <dbReference type="Pfam" id="PF04225"/>
    </source>
</evidence>
<reference evidence="10 11" key="1">
    <citation type="submission" date="2013-07" db="EMBL/GenBank/DDBJ databases">
        <title>Comparative Genomic and Metabolomic Analysis of Twelve Strains of Pseudoalteromonas luteoviolacea.</title>
        <authorList>
            <person name="Vynne N.G."/>
            <person name="Mansson M."/>
            <person name="Gram L."/>
        </authorList>
    </citation>
    <scope>NUCLEOTIDE SEQUENCE [LARGE SCALE GENOMIC DNA]</scope>
    <source>
        <strain evidence="10 11">NCIMB 1942</strain>
    </source>
</reference>
<keyword evidence="6" id="KW-0482">Metalloprotease</keyword>
<keyword evidence="5" id="KW-0862">Zinc</keyword>
<dbReference type="Proteomes" id="UP000076587">
    <property type="component" value="Unassembled WGS sequence"/>
</dbReference>
<dbReference type="PANTHER" id="PTHR21666">
    <property type="entry name" value="PEPTIDASE-RELATED"/>
    <property type="match status" value="1"/>
</dbReference>
<evidence type="ECO:0000313" key="10">
    <source>
        <dbReference type="EMBL" id="KZN58438.1"/>
    </source>
</evidence>
<feature type="domain" description="M23ase beta-sheet core" evidence="8">
    <location>
        <begin position="291"/>
        <end position="387"/>
    </location>
</feature>
<keyword evidence="4" id="KW-0378">Hydrolase</keyword>
<dbReference type="PATRIC" id="fig|1365253.3.peg.275"/>